<protein>
    <submittedName>
        <fullName evidence="2">Uncharacterized protein</fullName>
    </submittedName>
</protein>
<feature type="signal peptide" evidence="1">
    <location>
        <begin position="1"/>
        <end position="25"/>
    </location>
</feature>
<keyword evidence="1" id="KW-0732">Signal</keyword>
<sequence>MNRPHLMLALAAAMALSLAPQASFAKSKAKDPACKTGSWALNARDAGPKSIIDVPQDLTWVVTAAHVGANSTVLLEYKLLNGVKGELAMQSGTTQLVEASTIALTLQNATGSTASGSFRCE</sequence>
<proteinExistence type="predicted"/>
<dbReference type="EMBL" id="JAUSVO010000001">
    <property type="protein sequence ID" value="MDQ0436671.1"/>
    <property type="molecule type" value="Genomic_DNA"/>
</dbReference>
<gene>
    <name evidence="2" type="ORF">QO014_001041</name>
</gene>
<evidence type="ECO:0000313" key="2">
    <source>
        <dbReference type="EMBL" id="MDQ0436671.1"/>
    </source>
</evidence>
<name>A0ABU0H2Z2_9HYPH</name>
<evidence type="ECO:0000313" key="3">
    <source>
        <dbReference type="Proteomes" id="UP001241603"/>
    </source>
</evidence>
<reference evidence="2 3" key="1">
    <citation type="submission" date="2023-07" db="EMBL/GenBank/DDBJ databases">
        <title>Genomic Encyclopedia of Type Strains, Phase IV (KMG-IV): sequencing the most valuable type-strain genomes for metagenomic binning, comparative biology and taxonomic classification.</title>
        <authorList>
            <person name="Goeker M."/>
        </authorList>
    </citation>
    <scope>NUCLEOTIDE SEQUENCE [LARGE SCALE GENOMIC DNA]</scope>
    <source>
        <strain evidence="2 3">B6-8</strain>
    </source>
</reference>
<evidence type="ECO:0000256" key="1">
    <source>
        <dbReference type="SAM" id="SignalP"/>
    </source>
</evidence>
<dbReference type="Proteomes" id="UP001241603">
    <property type="component" value="Unassembled WGS sequence"/>
</dbReference>
<feature type="chain" id="PRO_5045095148" evidence="1">
    <location>
        <begin position="26"/>
        <end position="121"/>
    </location>
</feature>
<comment type="caution">
    <text evidence="2">The sequence shown here is derived from an EMBL/GenBank/DDBJ whole genome shotgun (WGS) entry which is preliminary data.</text>
</comment>
<dbReference type="RefSeq" id="WP_266347562.1">
    <property type="nucleotide sequence ID" value="NZ_JAPKNG010000001.1"/>
</dbReference>
<organism evidence="2 3">
    <name type="scientific">Kaistia dalseonensis</name>
    <dbReference type="NCBI Taxonomy" id="410840"/>
    <lineage>
        <taxon>Bacteria</taxon>
        <taxon>Pseudomonadati</taxon>
        <taxon>Pseudomonadota</taxon>
        <taxon>Alphaproteobacteria</taxon>
        <taxon>Hyphomicrobiales</taxon>
        <taxon>Kaistiaceae</taxon>
        <taxon>Kaistia</taxon>
    </lineage>
</organism>
<keyword evidence="3" id="KW-1185">Reference proteome</keyword>
<accession>A0ABU0H2Z2</accession>